<keyword evidence="3" id="KW-1185">Reference proteome</keyword>
<dbReference type="PANTHER" id="PTHR44329:SF214">
    <property type="entry name" value="PROTEIN KINASE DOMAIN-CONTAINING PROTEIN"/>
    <property type="match status" value="1"/>
</dbReference>
<feature type="domain" description="Protein kinase" evidence="1">
    <location>
        <begin position="1"/>
        <end position="294"/>
    </location>
</feature>
<dbReference type="OrthoDB" id="2804215at2759"/>
<dbReference type="PROSITE" id="PS50011">
    <property type="entry name" value="PROTEIN_KINASE_DOM"/>
    <property type="match status" value="1"/>
</dbReference>
<dbReference type="PROSITE" id="PS00109">
    <property type="entry name" value="PROTEIN_KINASE_TYR"/>
    <property type="match status" value="1"/>
</dbReference>
<sequence>MYSLAMDFAWGRASASQTVDGTLQILQQTLDDTTVQSAQRREVLRLLLRSSGNFSLLPSSYYIRDVVCDRSEPRRMGGFADVYRAVWKGQAVAVKVVRMFSSSSLDISDPIQAAFRREIIVSRQVEHPYIQPFWGLHQIALGLQHLHCLGIVHGDLRGANILIDEFLHPRLADFGLSILADAYTRTLGSHSGGVAVRWSSPELLGGVILRPNFASDIYAFGCTCIELYSRQKPFNHIPTDVQVVYQLALGAKPGRPETGKAMPEALWTLVEQCLRPDPSKRPALTEIVNQLEAMQVNDA</sequence>
<proteinExistence type="predicted"/>
<gene>
    <name evidence="2" type="ORF">EIP91_001020</name>
</gene>
<dbReference type="AlphaFoldDB" id="A0A4V2MWL9"/>
<dbReference type="PANTHER" id="PTHR44329">
    <property type="entry name" value="SERINE/THREONINE-PROTEIN KINASE TNNI3K-RELATED"/>
    <property type="match status" value="1"/>
</dbReference>
<dbReference type="InterPro" id="IPR051681">
    <property type="entry name" value="Ser/Thr_Kinases-Pseudokinases"/>
</dbReference>
<dbReference type="InterPro" id="IPR008266">
    <property type="entry name" value="Tyr_kinase_AS"/>
</dbReference>
<evidence type="ECO:0000313" key="3">
    <source>
        <dbReference type="Proteomes" id="UP000292702"/>
    </source>
</evidence>
<dbReference type="Gene3D" id="3.30.200.20">
    <property type="entry name" value="Phosphorylase Kinase, domain 1"/>
    <property type="match status" value="1"/>
</dbReference>
<dbReference type="InterPro" id="IPR011009">
    <property type="entry name" value="Kinase-like_dom_sf"/>
</dbReference>
<protein>
    <recommendedName>
        <fullName evidence="1">Protein kinase domain-containing protein</fullName>
    </recommendedName>
</protein>
<reference evidence="2 3" key="1">
    <citation type="submission" date="2018-11" db="EMBL/GenBank/DDBJ databases">
        <title>Genome assembly of Steccherinum ochraceum LE-BIN_3174, the white-rot fungus of the Steccherinaceae family (The Residual Polyporoid clade, Polyporales, Basidiomycota).</title>
        <authorList>
            <person name="Fedorova T.V."/>
            <person name="Glazunova O.A."/>
            <person name="Landesman E.O."/>
            <person name="Moiseenko K.V."/>
            <person name="Psurtseva N.V."/>
            <person name="Savinova O.S."/>
            <person name="Shakhova N.V."/>
            <person name="Tyazhelova T.V."/>
            <person name="Vasina D.V."/>
        </authorList>
    </citation>
    <scope>NUCLEOTIDE SEQUENCE [LARGE SCALE GENOMIC DNA]</scope>
    <source>
        <strain evidence="2 3">LE-BIN_3174</strain>
    </source>
</reference>
<dbReference type="InterPro" id="IPR000719">
    <property type="entry name" value="Prot_kinase_dom"/>
</dbReference>
<evidence type="ECO:0000313" key="2">
    <source>
        <dbReference type="EMBL" id="TCD66727.1"/>
    </source>
</evidence>
<dbReference type="Proteomes" id="UP000292702">
    <property type="component" value="Unassembled WGS sequence"/>
</dbReference>
<dbReference type="EMBL" id="RWJN01000124">
    <property type="protein sequence ID" value="TCD66727.1"/>
    <property type="molecule type" value="Genomic_DNA"/>
</dbReference>
<dbReference type="InterPro" id="IPR001245">
    <property type="entry name" value="Ser-Thr/Tyr_kinase_cat_dom"/>
</dbReference>
<name>A0A4V2MWL9_9APHY</name>
<dbReference type="SUPFAM" id="SSF56112">
    <property type="entry name" value="Protein kinase-like (PK-like)"/>
    <property type="match status" value="1"/>
</dbReference>
<evidence type="ECO:0000259" key="1">
    <source>
        <dbReference type="PROSITE" id="PS50011"/>
    </source>
</evidence>
<dbReference type="Gene3D" id="1.10.510.10">
    <property type="entry name" value="Transferase(Phosphotransferase) domain 1"/>
    <property type="match status" value="1"/>
</dbReference>
<organism evidence="2 3">
    <name type="scientific">Steccherinum ochraceum</name>
    <dbReference type="NCBI Taxonomy" id="92696"/>
    <lineage>
        <taxon>Eukaryota</taxon>
        <taxon>Fungi</taxon>
        <taxon>Dikarya</taxon>
        <taxon>Basidiomycota</taxon>
        <taxon>Agaricomycotina</taxon>
        <taxon>Agaricomycetes</taxon>
        <taxon>Polyporales</taxon>
        <taxon>Steccherinaceae</taxon>
        <taxon>Steccherinum</taxon>
    </lineage>
</organism>
<dbReference type="STRING" id="92696.A0A4V2MWL9"/>
<comment type="caution">
    <text evidence="2">The sequence shown here is derived from an EMBL/GenBank/DDBJ whole genome shotgun (WGS) entry which is preliminary data.</text>
</comment>
<dbReference type="GO" id="GO:0004674">
    <property type="term" value="F:protein serine/threonine kinase activity"/>
    <property type="evidence" value="ECO:0007669"/>
    <property type="project" value="TreeGrafter"/>
</dbReference>
<accession>A0A4V2MWL9</accession>
<dbReference type="Pfam" id="PF07714">
    <property type="entry name" value="PK_Tyr_Ser-Thr"/>
    <property type="match status" value="1"/>
</dbReference>
<dbReference type="GO" id="GO:0005524">
    <property type="term" value="F:ATP binding"/>
    <property type="evidence" value="ECO:0007669"/>
    <property type="project" value="InterPro"/>
</dbReference>